<dbReference type="Proteomes" id="UP000249375">
    <property type="component" value="Chromosome"/>
</dbReference>
<dbReference type="KEGG" id="alq:C7Y71_010030"/>
<dbReference type="OrthoDB" id="1069540at2"/>
<dbReference type="AlphaFoldDB" id="A0A5P8E8V4"/>
<dbReference type="RefSeq" id="WP_146739335.1">
    <property type="nucleotide sequence ID" value="NZ_CP033459.1"/>
</dbReference>
<reference evidence="1 2" key="1">
    <citation type="submission" date="2018-11" db="EMBL/GenBank/DDBJ databases">
        <authorList>
            <person name="Na S.W."/>
            <person name="Baik M."/>
        </authorList>
    </citation>
    <scope>NUCLEOTIDE SEQUENCE [LARGE SCALE GENOMIC DNA]</scope>
    <source>
        <strain evidence="1 2">E39</strain>
    </source>
</reference>
<evidence type="ECO:0000313" key="2">
    <source>
        <dbReference type="Proteomes" id="UP000249375"/>
    </source>
</evidence>
<organism evidence="1 2">
    <name type="scientific">Pseudoprevotella muciniphila</name>
    <dbReference type="NCBI Taxonomy" id="2133944"/>
    <lineage>
        <taxon>Bacteria</taxon>
        <taxon>Pseudomonadati</taxon>
        <taxon>Bacteroidota</taxon>
        <taxon>Bacteroidia</taxon>
        <taxon>Bacteroidales</taxon>
        <taxon>Prevotellaceae</taxon>
        <taxon>Pseudoprevotella</taxon>
    </lineage>
</organism>
<dbReference type="EMBL" id="CP033459">
    <property type="protein sequence ID" value="QFQ13320.1"/>
    <property type="molecule type" value="Genomic_DNA"/>
</dbReference>
<keyword evidence="2" id="KW-1185">Reference proteome</keyword>
<proteinExistence type="predicted"/>
<gene>
    <name evidence="1" type="ORF">C7Y71_010030</name>
</gene>
<name>A0A5P8E8V4_9BACT</name>
<protein>
    <submittedName>
        <fullName evidence="1">Uncharacterized protein</fullName>
    </submittedName>
</protein>
<evidence type="ECO:0000313" key="1">
    <source>
        <dbReference type="EMBL" id="QFQ13320.1"/>
    </source>
</evidence>
<sequence length="148" mass="16971">MSGSKSNSQKQHLISTYSKEWYAKMVEIWRDRLDAMGIHDTGALRSSVHKGTFNISDAGGAMTFLYLTYGIYVDLGVGNGYRRGNGGDLKFLDPVYRHEHHKGQPRKRRPWFNVSWFISVQVLKEKLGELIGEEFSGLFDNLTRRERG</sequence>
<accession>A0A5P8E8V4</accession>